<protein>
    <submittedName>
        <fullName evidence="1">Virion structural protein and packaging</fullName>
    </submittedName>
</protein>
<keyword evidence="2" id="KW-1185">Reference proteome</keyword>
<reference evidence="1 2" key="1">
    <citation type="journal article" date="2012" name="Proc. Natl. Acad. Sci. U.S.A.">
        <title>A novel lineage of myoviruses infecting cyanobacteria is widespread in the oceans.</title>
        <authorList>
            <person name="Sabehi G."/>
            <person name="Shaulov L."/>
            <person name="Silver D.H."/>
            <person name="Yanai I."/>
            <person name="Harel A."/>
            <person name="Lindell D."/>
        </authorList>
    </citation>
    <scope>NUCLEOTIDE SEQUENCE [LARGE SCALE GENOMIC DNA]</scope>
</reference>
<dbReference type="EMBL" id="JQ245707">
    <property type="protein sequence ID" value="AEZ65692.1"/>
    <property type="molecule type" value="Genomic_DNA"/>
</dbReference>
<sequence>MASKVSVGKTAPVPLGQQPAANSLPVVFAEDQQPIPVEEQNLVKSEVALSLLGIPRSEVALGIFADVNTYDVNPTEWATIPLDPTLNSNGVATDGVEHIPEEAGARLVSSNGKTTILTSKRFFRYQPGRVSASTMGVKMNLTGTETDAMKGAPSIKKWGIFDKFDGYYFEVANSGEGNNFRCVRRTQAVIPQQPSGYGTNGGWLANPLAGSADVTFHTNTNFGEVGVDPIIIRDGLIYVAAAINDPSLVYSPADVRAIDNASSPENELKNKNFNSDYAVRLAYDDGTDWQEHMENRKFMFPFDQDTVEPLTPEDTSVSRGYIRADAHCNFYQIISNFNRKGSNNSFPQDFTSLQGVSDFWSGSGYDYSDGDYWETGAQSTLTNNSKKKIWHLLVNIQGAGAAGGTAGTRISSGEFTNANNALPTNVRSRTDGAQRGNVTLKEWYNLCVPKPYRMVYEWRPVRAMFSGDKLDGQTRVVRQSDINTAATDSFTGSGDGINRPGEKIDLANGTPFETTSAYNIDFTKVTMWKTEFSWYGAVGALFLCYVPIENGEARWVRVHHIRASNQHAVASLGNATLPITYLSHGSTQGTQPDEGNTLTKYGASYYIDGGDKGTVRLLSKASDYRREVAPGFVNLLGGSNLANGGYTRSGSDAFLTIKAGSGMTDVDARYGFDKDTAIGLMGAYIEGDITSKVKWITQDVSGDIKLYFENGIPGSGANANIKLIVPRAQQSLMSLRAKDFIVNREGQGVRNRLQIYPIKLGAGCSGGTTGDVINLRTVKNPLKIVSNVGSLGTTHIYGGSGATATVKEVGGTNDVVNTGRSTAAVEVEWNTGTNPSAYLADGKYTYGYFLGTTSASQAIPSNGVFTDTDITQTSWFPVLGRLYREGSDYYFSKYYSYPEEVRIAGSFLPERHLQVTEYPATYANTGWEMFTEIANSTLQGHTDYGDQTKWDKLDTSSTSSFVTWEEITRLSGVRVGQDLKLTPVANTGVEVLSYYANAGGYQFDLQDYFAYNKEYLSFPLTDEVDIINVYGHYNINSEPTLTNINPFYVNTAVTWEEQ</sequence>
<evidence type="ECO:0000313" key="2">
    <source>
        <dbReference type="Proteomes" id="UP000007178"/>
    </source>
</evidence>
<organism evidence="1 2">
    <name type="scientific">Cyanophage S-TIM5</name>
    <dbReference type="NCBI Taxonomy" id="1137745"/>
    <lineage>
        <taxon>Viruses</taxon>
        <taxon>Duplodnaviria</taxon>
        <taxon>Heunggongvirae</taxon>
        <taxon>Uroviricota</taxon>
        <taxon>Caudoviricetes</taxon>
        <taxon>Aurunvirus</taxon>
        <taxon>Aurunvirus STIM5</taxon>
    </lineage>
</organism>
<name>H6WFW7_9CAUD</name>
<dbReference type="KEGG" id="vg:14013896"/>
<evidence type="ECO:0000313" key="1">
    <source>
        <dbReference type="EMBL" id="AEZ65692.1"/>
    </source>
</evidence>
<accession>H6WFW7</accession>
<proteinExistence type="predicted"/>
<dbReference type="Proteomes" id="UP000007178">
    <property type="component" value="Segment"/>
</dbReference>
<dbReference type="GeneID" id="14013896"/>
<dbReference type="RefSeq" id="YP_007006105.1">
    <property type="nucleotide sequence ID" value="NC_019516.2"/>
</dbReference>
<dbReference type="OrthoDB" id="38923at10239"/>